<dbReference type="Ensembl" id="ENSACCT00020024722.1">
    <property type="protein sequence ID" value="ENSACCP00020023675.1"/>
    <property type="gene ID" value="ENSACCG00020016261.1"/>
</dbReference>
<dbReference type="GeneTree" id="ENSGT00390000016054"/>
<keyword evidence="7" id="KW-0333">Golgi apparatus</keyword>
<dbReference type="PANTHER" id="PTHR13572:SF2">
    <property type="entry name" value="GLYCOPROTEIN ENDO-ALPHA-1,2-MANNOSIDASE-LIKE PROTEIN"/>
    <property type="match status" value="1"/>
</dbReference>
<feature type="region of interest" description="Disordered" evidence="9">
    <location>
        <begin position="26"/>
        <end position="170"/>
    </location>
</feature>
<evidence type="ECO:0000256" key="1">
    <source>
        <dbReference type="ARBA" id="ARBA00004323"/>
    </source>
</evidence>
<keyword evidence="6" id="KW-1133">Transmembrane helix</keyword>
<dbReference type="InParanoid" id="A0A663FGB8"/>
<dbReference type="PANTHER" id="PTHR13572">
    <property type="entry name" value="ENDO-ALPHA-1,2-MANNOSIDASE"/>
    <property type="match status" value="1"/>
</dbReference>
<keyword evidence="3" id="KW-0812">Transmembrane</keyword>
<dbReference type="InterPro" id="IPR026071">
    <property type="entry name" value="Glyco_Hydrolase_99"/>
</dbReference>
<feature type="signal peptide" evidence="10">
    <location>
        <begin position="1"/>
        <end position="24"/>
    </location>
</feature>
<feature type="compositionally biased region" description="Low complexity" evidence="9">
    <location>
        <begin position="106"/>
        <end position="115"/>
    </location>
</feature>
<accession>A0A663FGB8</accession>
<sequence length="397" mass="42998">MLFPLTARIVTLQCLLECVFLSSSKFSPPSTTRFSGCTRGTERGRQPLPLPITRPPRRAGLAGSIVGPAGDQPPAPREPPHMHPGPTVTVGDTGGGSAGPGPPAPASAAAGSPEPSRSPTPEGGRPCQARAHSSPPPLPRSRHRGHQRLQSLPSAMPQRPSTGHPYPLLPPSVLPALSGATAGVLVPSRYPPGPADDNGEPSDSLVLSVLDAACRYAIKAAFHIQPYKGHDDHTMHENIRYIMDKYRSHAAFYKSKTGTANILMPSGSHFLCNTSYNAVFVALLVEEGHKHEILSAGYDGMYAYFLMFIPSAGPGYIDSSIRPWNNHNTRNRVNGKYYETALQAALMVRLEIVSIISFNTWHEGTQIKKAVPKKTLTRLHLDYLPHQPSTYLELTRR</sequence>
<evidence type="ECO:0000256" key="2">
    <source>
        <dbReference type="ARBA" id="ARBA00009559"/>
    </source>
</evidence>
<reference evidence="11" key="1">
    <citation type="submission" date="2025-08" db="UniProtKB">
        <authorList>
            <consortium name="Ensembl"/>
        </authorList>
    </citation>
    <scope>IDENTIFICATION</scope>
</reference>
<gene>
    <name evidence="11" type="primary">MANEAL</name>
</gene>
<keyword evidence="10" id="KW-0732">Signal</keyword>
<protein>
    <submittedName>
        <fullName evidence="11">Mannosidase endo-alpha like</fullName>
    </submittedName>
</protein>
<dbReference type="GO" id="GO:0004559">
    <property type="term" value="F:alpha-mannosidase activity"/>
    <property type="evidence" value="ECO:0007669"/>
    <property type="project" value="TreeGrafter"/>
</dbReference>
<feature type="compositionally biased region" description="Polar residues" evidence="9">
    <location>
        <begin position="26"/>
        <end position="35"/>
    </location>
</feature>
<evidence type="ECO:0000313" key="12">
    <source>
        <dbReference type="Proteomes" id="UP000472275"/>
    </source>
</evidence>
<evidence type="ECO:0000313" key="11">
    <source>
        <dbReference type="Ensembl" id="ENSACCP00020023675.1"/>
    </source>
</evidence>
<comment type="subcellular location">
    <subcellularLocation>
        <location evidence="1">Golgi apparatus membrane</location>
        <topology evidence="1">Single-pass type II membrane protein</topology>
    </subcellularLocation>
</comment>
<dbReference type="Gene3D" id="3.20.20.80">
    <property type="entry name" value="Glycosidases"/>
    <property type="match status" value="1"/>
</dbReference>
<keyword evidence="5" id="KW-0735">Signal-anchor</keyword>
<name>A0A663FGB8_AQUCH</name>
<evidence type="ECO:0000256" key="3">
    <source>
        <dbReference type="ARBA" id="ARBA00022692"/>
    </source>
</evidence>
<evidence type="ECO:0000256" key="9">
    <source>
        <dbReference type="SAM" id="MobiDB-lite"/>
    </source>
</evidence>
<evidence type="ECO:0000256" key="10">
    <source>
        <dbReference type="SAM" id="SignalP"/>
    </source>
</evidence>
<dbReference type="Proteomes" id="UP000472275">
    <property type="component" value="Chromosome 16"/>
</dbReference>
<proteinExistence type="inferred from homology"/>
<dbReference type="Pfam" id="PF16317">
    <property type="entry name" value="Glyco_hydro_99"/>
    <property type="match status" value="2"/>
</dbReference>
<organism evidence="11 12">
    <name type="scientific">Aquila chrysaetos chrysaetos</name>
    <dbReference type="NCBI Taxonomy" id="223781"/>
    <lineage>
        <taxon>Eukaryota</taxon>
        <taxon>Metazoa</taxon>
        <taxon>Chordata</taxon>
        <taxon>Craniata</taxon>
        <taxon>Vertebrata</taxon>
        <taxon>Euteleostomi</taxon>
        <taxon>Archelosauria</taxon>
        <taxon>Archosauria</taxon>
        <taxon>Dinosauria</taxon>
        <taxon>Saurischia</taxon>
        <taxon>Theropoda</taxon>
        <taxon>Coelurosauria</taxon>
        <taxon>Aves</taxon>
        <taxon>Neognathae</taxon>
        <taxon>Neoaves</taxon>
        <taxon>Telluraves</taxon>
        <taxon>Accipitrimorphae</taxon>
        <taxon>Accipitriformes</taxon>
        <taxon>Accipitridae</taxon>
        <taxon>Accipitrinae</taxon>
        <taxon>Aquila</taxon>
    </lineage>
</organism>
<evidence type="ECO:0000256" key="5">
    <source>
        <dbReference type="ARBA" id="ARBA00022968"/>
    </source>
</evidence>
<evidence type="ECO:0000256" key="8">
    <source>
        <dbReference type="ARBA" id="ARBA00023136"/>
    </source>
</evidence>
<comment type="similarity">
    <text evidence="2">Belongs to the glycosyl hydrolase 99 family.</text>
</comment>
<reference evidence="11" key="2">
    <citation type="submission" date="2025-09" db="UniProtKB">
        <authorList>
            <consortium name="Ensembl"/>
        </authorList>
    </citation>
    <scope>IDENTIFICATION</scope>
</reference>
<evidence type="ECO:0000256" key="7">
    <source>
        <dbReference type="ARBA" id="ARBA00023034"/>
    </source>
</evidence>
<keyword evidence="12" id="KW-1185">Reference proteome</keyword>
<evidence type="ECO:0000256" key="6">
    <source>
        <dbReference type="ARBA" id="ARBA00022989"/>
    </source>
</evidence>
<dbReference type="GO" id="GO:0000139">
    <property type="term" value="C:Golgi membrane"/>
    <property type="evidence" value="ECO:0007669"/>
    <property type="project" value="UniProtKB-SubCell"/>
</dbReference>
<dbReference type="AlphaFoldDB" id="A0A663FGB8"/>
<feature type="chain" id="PRO_5025416488" evidence="10">
    <location>
        <begin position="25"/>
        <end position="397"/>
    </location>
</feature>
<keyword evidence="8" id="KW-0472">Membrane</keyword>
<evidence type="ECO:0000256" key="4">
    <source>
        <dbReference type="ARBA" id="ARBA00022801"/>
    </source>
</evidence>
<keyword evidence="4" id="KW-0378">Hydrolase</keyword>